<keyword evidence="2" id="KW-1185">Reference proteome</keyword>
<gene>
    <name evidence="1" type="ORF">HED52_03035</name>
</gene>
<proteinExistence type="predicted"/>
<evidence type="ECO:0000313" key="2">
    <source>
        <dbReference type="Proteomes" id="UP000568486"/>
    </source>
</evidence>
<comment type="caution">
    <text evidence="1">The sequence shown here is derived from an EMBL/GenBank/DDBJ whole genome shotgun (WGS) entry which is preliminary data.</text>
</comment>
<protein>
    <submittedName>
        <fullName evidence="1">Uncharacterized protein</fullName>
    </submittedName>
</protein>
<accession>A0ABX1DS17</accession>
<organism evidence="1 2">
    <name type="scientific">Brucella ciceri</name>
    <dbReference type="NCBI Taxonomy" id="391287"/>
    <lineage>
        <taxon>Bacteria</taxon>
        <taxon>Pseudomonadati</taxon>
        <taxon>Pseudomonadota</taxon>
        <taxon>Alphaproteobacteria</taxon>
        <taxon>Hyphomicrobiales</taxon>
        <taxon>Brucellaceae</taxon>
        <taxon>Brucella/Ochrobactrum group</taxon>
        <taxon>Brucella</taxon>
    </lineage>
</organism>
<sequence length="55" mass="5982">MRLGSAESRYLQQGMAALDQTLNDCIKQAHAGSEWTCRIPVDNMHAKASGMMPGC</sequence>
<dbReference type="Proteomes" id="UP000568486">
    <property type="component" value="Unassembled WGS sequence"/>
</dbReference>
<name>A0ABX1DS17_9HYPH</name>
<reference evidence="1 2" key="1">
    <citation type="submission" date="2020-03" db="EMBL/GenBank/DDBJ databases">
        <title>Whole genome sequencing of clinical and environmental type strains of Ochrobactrum.</title>
        <authorList>
            <person name="Dharne M."/>
        </authorList>
    </citation>
    <scope>NUCLEOTIDE SEQUENCE [LARGE SCALE GENOMIC DNA]</scope>
    <source>
        <strain evidence="1 2">DSM 22292</strain>
    </source>
</reference>
<dbReference type="EMBL" id="JAAVLR010000001">
    <property type="protein sequence ID" value="NKC27724.1"/>
    <property type="molecule type" value="Genomic_DNA"/>
</dbReference>
<evidence type="ECO:0000313" key="1">
    <source>
        <dbReference type="EMBL" id="NKC27724.1"/>
    </source>
</evidence>